<accession>A0ABX6P0S3</accession>
<name>A0ABX6P0S3_9BURK</name>
<evidence type="ECO:0000313" key="2">
    <source>
        <dbReference type="Proteomes" id="UP000500826"/>
    </source>
</evidence>
<reference evidence="1 2" key="2">
    <citation type="submission" date="2020-05" db="EMBL/GenBank/DDBJ databases">
        <authorList>
            <person name="Khan S.A."/>
            <person name="Jeon C.O."/>
            <person name="Chun B.H."/>
        </authorList>
    </citation>
    <scope>NUCLEOTIDE SEQUENCE [LARGE SCALE GENOMIC DNA]</scope>
    <source>
        <strain evidence="1 2">H242</strain>
    </source>
</reference>
<sequence length="288" mass="28977">MVKGPVSGAEVCAYRATAAGKGDKIECVTTGSTGGYSMDIDYDGDVVIEASGGTYTDEATGKTATLEAPMQVVVKAGGGTVTGEITPLTSVAYNVAKGAAGGLTSAGFTTAATSVAAKFQLGTVNIATSKPTVGGTPDAYGKILRAVAQFRRPAASWRLSGFLGPGRAAGGFRRGVQQDQRHLGQLQLRRHHDHAADQAPVTGTASCGITVSGSGSVKHNGNTFPFTLPATKICITGLPTGSCEAGNAQLQDIAAAGATPGGDYSIKYSYSYAPGDCAGAIATVAYTQ</sequence>
<gene>
    <name evidence="1" type="ORF">HK414_00475</name>
</gene>
<reference evidence="1 2" key="1">
    <citation type="submission" date="2020-05" db="EMBL/GenBank/DDBJ databases">
        <title>Ramlibacter rhizophilus sp. nov., isolated from rhizosphere soil of national flower Mugunghwa from South Korea.</title>
        <authorList>
            <person name="Zheng-Fei Y."/>
            <person name="Huan T."/>
        </authorList>
    </citation>
    <scope>NUCLEOTIDE SEQUENCE [LARGE SCALE GENOMIC DNA]</scope>
    <source>
        <strain evidence="1 2">H242</strain>
    </source>
</reference>
<dbReference type="Proteomes" id="UP000500826">
    <property type="component" value="Chromosome"/>
</dbReference>
<organism evidence="1 2">
    <name type="scientific">Ramlibacter terrae</name>
    <dbReference type="NCBI Taxonomy" id="2732511"/>
    <lineage>
        <taxon>Bacteria</taxon>
        <taxon>Pseudomonadati</taxon>
        <taxon>Pseudomonadota</taxon>
        <taxon>Betaproteobacteria</taxon>
        <taxon>Burkholderiales</taxon>
        <taxon>Comamonadaceae</taxon>
        <taxon>Ramlibacter</taxon>
    </lineage>
</organism>
<evidence type="ECO:0000313" key="1">
    <source>
        <dbReference type="EMBL" id="QJW83272.1"/>
    </source>
</evidence>
<proteinExistence type="predicted"/>
<dbReference type="EMBL" id="CP053418">
    <property type="protein sequence ID" value="QJW83272.1"/>
    <property type="molecule type" value="Genomic_DNA"/>
</dbReference>
<keyword evidence="2" id="KW-1185">Reference proteome</keyword>
<protein>
    <submittedName>
        <fullName evidence="1">Uncharacterized protein</fullName>
    </submittedName>
</protein>